<gene>
    <name evidence="1" type="ORF">AVDCRST_MAG26-4002</name>
</gene>
<name>A0A6J4JWW1_9CHLR</name>
<protein>
    <submittedName>
        <fullName evidence="1">Uncharacterized protein</fullName>
    </submittedName>
</protein>
<dbReference type="AlphaFoldDB" id="A0A6J4JWW1"/>
<dbReference type="EMBL" id="CADCTK010000932">
    <property type="protein sequence ID" value="CAA9289701.1"/>
    <property type="molecule type" value="Genomic_DNA"/>
</dbReference>
<feature type="non-terminal residue" evidence="1">
    <location>
        <position position="1"/>
    </location>
</feature>
<organism evidence="1">
    <name type="scientific">uncultured Chloroflexia bacterium</name>
    <dbReference type="NCBI Taxonomy" id="1672391"/>
    <lineage>
        <taxon>Bacteria</taxon>
        <taxon>Bacillati</taxon>
        <taxon>Chloroflexota</taxon>
        <taxon>Chloroflexia</taxon>
        <taxon>environmental samples</taxon>
    </lineage>
</organism>
<proteinExistence type="predicted"/>
<reference evidence="1" key="1">
    <citation type="submission" date="2020-02" db="EMBL/GenBank/DDBJ databases">
        <authorList>
            <person name="Meier V. D."/>
        </authorList>
    </citation>
    <scope>NUCLEOTIDE SEQUENCE</scope>
    <source>
        <strain evidence="1">AVDCRST_MAG26</strain>
    </source>
</reference>
<accession>A0A6J4JWW1</accession>
<feature type="non-terminal residue" evidence="1">
    <location>
        <position position="40"/>
    </location>
</feature>
<sequence>PEPPAAAAVDRFVNDPGGNVVLHQGGALRQARGQAETERV</sequence>
<evidence type="ECO:0000313" key="1">
    <source>
        <dbReference type="EMBL" id="CAA9289701.1"/>
    </source>
</evidence>